<dbReference type="AlphaFoldDB" id="A0A5S9NRG9"/>
<dbReference type="SMART" id="SM00100">
    <property type="entry name" value="cNMP"/>
    <property type="match status" value="1"/>
</dbReference>
<dbReference type="EMBL" id="CACSIK010000001">
    <property type="protein sequence ID" value="CAA0093146.1"/>
    <property type="molecule type" value="Genomic_DNA"/>
</dbReference>
<dbReference type="PROSITE" id="PS51063">
    <property type="entry name" value="HTH_CRP_2"/>
    <property type="match status" value="1"/>
</dbReference>
<dbReference type="InterPro" id="IPR014710">
    <property type="entry name" value="RmlC-like_jellyroll"/>
</dbReference>
<dbReference type="SMART" id="SM00419">
    <property type="entry name" value="HTH_CRP"/>
    <property type="match status" value="1"/>
</dbReference>
<dbReference type="SUPFAM" id="SSF51206">
    <property type="entry name" value="cAMP-binding domain-like"/>
    <property type="match status" value="1"/>
</dbReference>
<proteinExistence type="predicted"/>
<keyword evidence="1" id="KW-0805">Transcription regulation</keyword>
<keyword evidence="2" id="KW-0238">DNA-binding</keyword>
<dbReference type="Gene3D" id="2.60.120.10">
    <property type="entry name" value="Jelly Rolls"/>
    <property type="match status" value="1"/>
</dbReference>
<name>A0A5S9NRG9_9GAMM</name>
<dbReference type="EMBL" id="CACSIM010000004">
    <property type="protein sequence ID" value="CAA0110925.1"/>
    <property type="molecule type" value="Genomic_DNA"/>
</dbReference>
<evidence type="ECO:0000313" key="6">
    <source>
        <dbReference type="EMBL" id="CAA0093146.1"/>
    </source>
</evidence>
<dbReference type="RefSeq" id="WP_159268964.1">
    <property type="nucleotide sequence ID" value="NZ_CACSIK010000001.1"/>
</dbReference>
<dbReference type="Pfam" id="PF13545">
    <property type="entry name" value="HTH_Crp_2"/>
    <property type="match status" value="1"/>
</dbReference>
<dbReference type="InterPro" id="IPR000595">
    <property type="entry name" value="cNMP-bd_dom"/>
</dbReference>
<dbReference type="Pfam" id="PF00027">
    <property type="entry name" value="cNMP_binding"/>
    <property type="match status" value="1"/>
</dbReference>
<dbReference type="InterPro" id="IPR050397">
    <property type="entry name" value="Env_Response_Regulators"/>
</dbReference>
<evidence type="ECO:0000313" key="9">
    <source>
        <dbReference type="Proteomes" id="UP000439591"/>
    </source>
</evidence>
<dbReference type="Proteomes" id="UP000439591">
    <property type="component" value="Unassembled WGS sequence"/>
</dbReference>
<keyword evidence="3" id="KW-0804">Transcription</keyword>
<dbReference type="SUPFAM" id="SSF46785">
    <property type="entry name" value="Winged helix' DNA-binding domain"/>
    <property type="match status" value="1"/>
</dbReference>
<evidence type="ECO:0000256" key="3">
    <source>
        <dbReference type="ARBA" id="ARBA00023163"/>
    </source>
</evidence>
<evidence type="ECO:0000259" key="5">
    <source>
        <dbReference type="PROSITE" id="PS51063"/>
    </source>
</evidence>
<feature type="domain" description="Cyclic nucleotide-binding" evidence="4">
    <location>
        <begin position="12"/>
        <end position="114"/>
    </location>
</feature>
<dbReference type="PANTHER" id="PTHR24567:SF74">
    <property type="entry name" value="HTH-TYPE TRANSCRIPTIONAL REGULATOR ARCR"/>
    <property type="match status" value="1"/>
</dbReference>
<evidence type="ECO:0000313" key="8">
    <source>
        <dbReference type="Proteomes" id="UP000435877"/>
    </source>
</evidence>
<dbReference type="Gene3D" id="1.10.10.10">
    <property type="entry name" value="Winged helix-like DNA-binding domain superfamily/Winged helix DNA-binding domain"/>
    <property type="match status" value="1"/>
</dbReference>
<reference evidence="8 9" key="1">
    <citation type="submission" date="2019-11" db="EMBL/GenBank/DDBJ databases">
        <authorList>
            <person name="Holert J."/>
        </authorList>
    </citation>
    <scope>NUCLEOTIDE SEQUENCE [LARGE SCALE GENOMIC DNA]</scope>
    <source>
        <strain evidence="7">BC3_2A</strain>
        <strain evidence="6">SB11_1A</strain>
    </source>
</reference>
<dbReference type="InterPro" id="IPR036390">
    <property type="entry name" value="WH_DNA-bd_sf"/>
</dbReference>
<dbReference type="InterPro" id="IPR036388">
    <property type="entry name" value="WH-like_DNA-bd_sf"/>
</dbReference>
<dbReference type="InterPro" id="IPR018490">
    <property type="entry name" value="cNMP-bd_dom_sf"/>
</dbReference>
<evidence type="ECO:0000313" key="7">
    <source>
        <dbReference type="EMBL" id="CAA0110925.1"/>
    </source>
</evidence>
<dbReference type="Proteomes" id="UP000435877">
    <property type="component" value="Unassembled WGS sequence"/>
</dbReference>
<dbReference type="OrthoDB" id="8969464at2"/>
<keyword evidence="8" id="KW-1185">Reference proteome</keyword>
<dbReference type="GO" id="GO:0003700">
    <property type="term" value="F:DNA-binding transcription factor activity"/>
    <property type="evidence" value="ECO:0007669"/>
    <property type="project" value="TreeGrafter"/>
</dbReference>
<accession>A0A5S9NRG9</accession>
<protein>
    <submittedName>
        <fullName evidence="6">HTH-type transcriptional regulator Cmr</fullName>
    </submittedName>
</protein>
<dbReference type="PROSITE" id="PS50042">
    <property type="entry name" value="CNMP_BINDING_3"/>
    <property type="match status" value="1"/>
</dbReference>
<organism evidence="6 8">
    <name type="scientific">Zhongshania aliphaticivorans</name>
    <dbReference type="NCBI Taxonomy" id="1470434"/>
    <lineage>
        <taxon>Bacteria</taxon>
        <taxon>Pseudomonadati</taxon>
        <taxon>Pseudomonadota</taxon>
        <taxon>Gammaproteobacteria</taxon>
        <taxon>Cellvibrionales</taxon>
        <taxon>Spongiibacteraceae</taxon>
        <taxon>Zhongshania</taxon>
    </lineage>
</organism>
<sequence length="236" mass="26668">MPTLKEHFKSSWIQVLPEEIRSEFRSKMSSIDLKNGQVLYSKGDFLAGIYEIRSGSIKLSAFGFNGNEMVLNICHPPTIIGDLYVITNSKSLFTATSMAKSELGILPRESFDQLRAKYPAVNELLLKAASYRQFWLYQFLQDLSVLDIEARLAGRLRDLAFSMGEKISDGAFKLALKQDDLANMLGVTRQTVNQLLKRWEEAEIIELVYRGVKIRDIGRLIALADSNRESSKPQGL</sequence>
<gene>
    <name evidence="6" type="primary">cmr</name>
    <name evidence="6" type="ORF">IHBHHGIJ_02423</name>
    <name evidence="7" type="ORF">KFEGEMFD_02610</name>
</gene>
<evidence type="ECO:0000256" key="2">
    <source>
        <dbReference type="ARBA" id="ARBA00023125"/>
    </source>
</evidence>
<dbReference type="PANTHER" id="PTHR24567">
    <property type="entry name" value="CRP FAMILY TRANSCRIPTIONAL REGULATORY PROTEIN"/>
    <property type="match status" value="1"/>
</dbReference>
<evidence type="ECO:0000259" key="4">
    <source>
        <dbReference type="PROSITE" id="PS50042"/>
    </source>
</evidence>
<dbReference type="CDD" id="cd00038">
    <property type="entry name" value="CAP_ED"/>
    <property type="match status" value="1"/>
</dbReference>
<dbReference type="InterPro" id="IPR012318">
    <property type="entry name" value="HTH_CRP"/>
</dbReference>
<dbReference type="GO" id="GO:0005829">
    <property type="term" value="C:cytosol"/>
    <property type="evidence" value="ECO:0007669"/>
    <property type="project" value="TreeGrafter"/>
</dbReference>
<feature type="domain" description="HTH crp-type" evidence="5">
    <location>
        <begin position="146"/>
        <end position="218"/>
    </location>
</feature>
<evidence type="ECO:0000256" key="1">
    <source>
        <dbReference type="ARBA" id="ARBA00023015"/>
    </source>
</evidence>
<dbReference type="GO" id="GO:0003677">
    <property type="term" value="F:DNA binding"/>
    <property type="evidence" value="ECO:0007669"/>
    <property type="project" value="UniProtKB-KW"/>
</dbReference>